<dbReference type="PANTHER" id="PTHR12358">
    <property type="entry name" value="SPHINGOSINE KINASE"/>
    <property type="match status" value="1"/>
</dbReference>
<dbReference type="InterPro" id="IPR017438">
    <property type="entry name" value="ATP-NAD_kinase_N"/>
</dbReference>
<dbReference type="AlphaFoldDB" id="A0A099WRM7"/>
<evidence type="ECO:0000256" key="6">
    <source>
        <dbReference type="ARBA" id="ARBA00022777"/>
    </source>
</evidence>
<organism evidence="13 14">
    <name type="scientific">Porphyromonas gulae</name>
    <dbReference type="NCBI Taxonomy" id="111105"/>
    <lineage>
        <taxon>Bacteria</taxon>
        <taxon>Pseudomonadati</taxon>
        <taxon>Bacteroidota</taxon>
        <taxon>Bacteroidia</taxon>
        <taxon>Bacteroidales</taxon>
        <taxon>Porphyromonadaceae</taxon>
        <taxon>Porphyromonas</taxon>
    </lineage>
</organism>
<dbReference type="GO" id="GO:0005886">
    <property type="term" value="C:plasma membrane"/>
    <property type="evidence" value="ECO:0007669"/>
    <property type="project" value="TreeGrafter"/>
</dbReference>
<dbReference type="SUPFAM" id="SSF111331">
    <property type="entry name" value="NAD kinase/diacylglycerol kinase-like"/>
    <property type="match status" value="1"/>
</dbReference>
<evidence type="ECO:0000256" key="9">
    <source>
        <dbReference type="ARBA" id="ARBA00023098"/>
    </source>
</evidence>
<dbReference type="PANTHER" id="PTHR12358:SF106">
    <property type="entry name" value="LIPID KINASE YEGS"/>
    <property type="match status" value="1"/>
</dbReference>
<evidence type="ECO:0000259" key="12">
    <source>
        <dbReference type="PROSITE" id="PS50146"/>
    </source>
</evidence>
<keyword evidence="7" id="KW-0067">ATP-binding</keyword>
<evidence type="ECO:0000256" key="11">
    <source>
        <dbReference type="ARBA" id="ARBA00023264"/>
    </source>
</evidence>
<reference evidence="13 14" key="1">
    <citation type="submission" date="2014-08" db="EMBL/GenBank/DDBJ databases">
        <title>Porphyromonas gulae strain:COT-052_OH3439 Genome sequencing.</title>
        <authorList>
            <person name="Wallis C."/>
            <person name="Deusch O."/>
            <person name="O'Flynn C."/>
            <person name="Davis I."/>
            <person name="Jospin G."/>
            <person name="Darling A.E."/>
            <person name="Coil D.A."/>
            <person name="Alexiev A."/>
            <person name="Horsfall A."/>
            <person name="Kirkwood N."/>
            <person name="Harris S."/>
            <person name="Eisen J.A."/>
        </authorList>
    </citation>
    <scope>NUCLEOTIDE SEQUENCE [LARGE SCALE GENOMIC DNA]</scope>
    <source>
        <strain evidence="14">COT-052 OH3439</strain>
    </source>
</reference>
<keyword evidence="8" id="KW-0460">Magnesium</keyword>
<keyword evidence="2" id="KW-0444">Lipid biosynthesis</keyword>
<dbReference type="InterPro" id="IPR050187">
    <property type="entry name" value="Lipid_Phosphate_FormReg"/>
</dbReference>
<dbReference type="InterPro" id="IPR001206">
    <property type="entry name" value="Diacylglycerol_kinase_cat_dom"/>
</dbReference>
<evidence type="ECO:0000313" key="14">
    <source>
        <dbReference type="Proteomes" id="UP000030146"/>
    </source>
</evidence>
<evidence type="ECO:0000256" key="4">
    <source>
        <dbReference type="ARBA" id="ARBA00022723"/>
    </source>
</evidence>
<dbReference type="InterPro" id="IPR045540">
    <property type="entry name" value="YegS/DAGK_C"/>
</dbReference>
<dbReference type="Gene3D" id="2.60.200.40">
    <property type="match status" value="1"/>
</dbReference>
<evidence type="ECO:0000256" key="1">
    <source>
        <dbReference type="ARBA" id="ARBA00001946"/>
    </source>
</evidence>
<feature type="domain" description="DAGKc" evidence="12">
    <location>
        <begin position="1"/>
        <end position="128"/>
    </location>
</feature>
<dbReference type="RefSeq" id="WP_026292280.1">
    <property type="nucleotide sequence ID" value="NZ_CALUCC010000279.1"/>
</dbReference>
<proteinExistence type="predicted"/>
<evidence type="ECO:0000256" key="5">
    <source>
        <dbReference type="ARBA" id="ARBA00022741"/>
    </source>
</evidence>
<evidence type="ECO:0000256" key="7">
    <source>
        <dbReference type="ARBA" id="ARBA00022840"/>
    </source>
</evidence>
<dbReference type="PROSITE" id="PS50146">
    <property type="entry name" value="DAGK"/>
    <property type="match status" value="1"/>
</dbReference>
<dbReference type="PATRIC" id="fig|111105.18.peg.1418"/>
<dbReference type="GO" id="GO:0005524">
    <property type="term" value="F:ATP binding"/>
    <property type="evidence" value="ECO:0007669"/>
    <property type="project" value="UniProtKB-KW"/>
</dbReference>
<gene>
    <name evidence="13" type="ORF">HR15_06365</name>
</gene>
<dbReference type="GO" id="GO:0046872">
    <property type="term" value="F:metal ion binding"/>
    <property type="evidence" value="ECO:0007669"/>
    <property type="project" value="UniProtKB-KW"/>
</dbReference>
<dbReference type="GO" id="GO:0016301">
    <property type="term" value="F:kinase activity"/>
    <property type="evidence" value="ECO:0007669"/>
    <property type="project" value="UniProtKB-KW"/>
</dbReference>
<comment type="caution">
    <text evidence="13">The sequence shown here is derived from an EMBL/GenBank/DDBJ whole genome shotgun (WGS) entry which is preliminary data.</text>
</comment>
<keyword evidence="6 13" id="KW-0418">Kinase</keyword>
<dbReference type="Pfam" id="PF00781">
    <property type="entry name" value="DAGK_cat"/>
    <property type="match status" value="1"/>
</dbReference>
<keyword evidence="9" id="KW-0443">Lipid metabolism</keyword>
<dbReference type="Gene3D" id="3.40.50.10330">
    <property type="entry name" value="Probable inorganic polyphosphate/atp-NAD kinase, domain 1"/>
    <property type="match status" value="1"/>
</dbReference>
<dbReference type="NCBIfam" id="TIGR00147">
    <property type="entry name" value="YegS/Rv2252/BmrU family lipid kinase"/>
    <property type="match status" value="1"/>
</dbReference>
<keyword evidence="14" id="KW-1185">Reference proteome</keyword>
<dbReference type="SMART" id="SM00046">
    <property type="entry name" value="DAGKc"/>
    <property type="match status" value="1"/>
</dbReference>
<dbReference type="Pfam" id="PF19279">
    <property type="entry name" value="YegS_C"/>
    <property type="match status" value="1"/>
</dbReference>
<dbReference type="GeneID" id="57240348"/>
<keyword evidence="3" id="KW-0808">Transferase</keyword>
<dbReference type="EMBL" id="JRAK01000088">
    <property type="protein sequence ID" value="KGN87376.1"/>
    <property type="molecule type" value="Genomic_DNA"/>
</dbReference>
<accession>A0A099WRM7</accession>
<dbReference type="Proteomes" id="UP000030146">
    <property type="component" value="Unassembled WGS sequence"/>
</dbReference>
<protein>
    <submittedName>
        <fullName evidence="13">Lipid kinase</fullName>
    </submittedName>
</protein>
<evidence type="ECO:0000256" key="3">
    <source>
        <dbReference type="ARBA" id="ARBA00022679"/>
    </source>
</evidence>
<dbReference type="GO" id="GO:0008654">
    <property type="term" value="P:phospholipid biosynthetic process"/>
    <property type="evidence" value="ECO:0007669"/>
    <property type="project" value="UniProtKB-KW"/>
</dbReference>
<evidence type="ECO:0000256" key="10">
    <source>
        <dbReference type="ARBA" id="ARBA00023209"/>
    </source>
</evidence>
<sequence length="293" mass="32064">MKILAIINPISGIGSKSNIPSLIADVFARDPHELFITYSQRAGHARELAAQAVEKHYDCVIAVGGDGTVNEIAQSLRYTDVVLGIVPKGSGNGLARALKLPLTVGKALEVIKTGHVRTIDCCEADSRPFFCTCGLGFDAEVSKKFAQAGSRGPITYARTMIESYLQNEPKEYKLTIDGKSFVEKAFLVTCANAPQYGNNAYIAPSADLEDGKMDVVIIRPFNPLEAPQLALQLFTKRINSNSNLDTYKAENLIIERETEGVMHLDGDPVMFGKRIEIRTYGRSLKVFAPETYT</sequence>
<dbReference type="InterPro" id="IPR016064">
    <property type="entry name" value="NAD/diacylglycerol_kinase_sf"/>
</dbReference>
<keyword evidence="4" id="KW-0479">Metal-binding</keyword>
<keyword evidence="11" id="KW-1208">Phospholipid metabolism</keyword>
<keyword evidence="10" id="KW-0594">Phospholipid biosynthesis</keyword>
<evidence type="ECO:0000313" key="13">
    <source>
        <dbReference type="EMBL" id="KGN87376.1"/>
    </source>
</evidence>
<keyword evidence="5" id="KW-0547">Nucleotide-binding</keyword>
<evidence type="ECO:0000256" key="2">
    <source>
        <dbReference type="ARBA" id="ARBA00022516"/>
    </source>
</evidence>
<comment type="cofactor">
    <cofactor evidence="1">
        <name>Mg(2+)</name>
        <dbReference type="ChEBI" id="CHEBI:18420"/>
    </cofactor>
</comment>
<name>A0A099WRM7_9PORP</name>
<evidence type="ECO:0000256" key="8">
    <source>
        <dbReference type="ARBA" id="ARBA00022842"/>
    </source>
</evidence>
<dbReference type="InterPro" id="IPR005218">
    <property type="entry name" value="Diacylglycerol/lipid_kinase"/>
</dbReference>